<comment type="caution">
    <text evidence="3">The sequence shown here is derived from an EMBL/GenBank/DDBJ whole genome shotgun (WGS) entry which is preliminary data.</text>
</comment>
<feature type="signal peptide" evidence="1">
    <location>
        <begin position="1"/>
        <end position="29"/>
    </location>
</feature>
<dbReference type="PANTHER" id="PTHR43014:SF2">
    <property type="entry name" value="MERCURIC REDUCTASE"/>
    <property type="match status" value="1"/>
</dbReference>
<dbReference type="GO" id="GO:0050660">
    <property type="term" value="F:flavin adenine dinucleotide binding"/>
    <property type="evidence" value="ECO:0007669"/>
    <property type="project" value="TreeGrafter"/>
</dbReference>
<gene>
    <name evidence="3" type="ORF">AC579_4088</name>
</gene>
<dbReference type="Proteomes" id="UP000073492">
    <property type="component" value="Unassembled WGS sequence"/>
</dbReference>
<dbReference type="PANTHER" id="PTHR43014">
    <property type="entry name" value="MERCURIC REDUCTASE"/>
    <property type="match status" value="1"/>
</dbReference>
<dbReference type="AlphaFoldDB" id="A0A139IJV5"/>
<dbReference type="Pfam" id="PF07992">
    <property type="entry name" value="Pyr_redox_2"/>
    <property type="match status" value="1"/>
</dbReference>
<evidence type="ECO:0000256" key="1">
    <source>
        <dbReference type="SAM" id="SignalP"/>
    </source>
</evidence>
<feature type="domain" description="FAD/NAD(P)-binding" evidence="2">
    <location>
        <begin position="71"/>
        <end position="130"/>
    </location>
</feature>
<keyword evidence="4" id="KW-1185">Reference proteome</keyword>
<accession>A0A139IJV5</accession>
<keyword evidence="1" id="KW-0732">Signal</keyword>
<organism evidence="3 4">
    <name type="scientific">Pseudocercospora musae</name>
    <dbReference type="NCBI Taxonomy" id="113226"/>
    <lineage>
        <taxon>Eukaryota</taxon>
        <taxon>Fungi</taxon>
        <taxon>Dikarya</taxon>
        <taxon>Ascomycota</taxon>
        <taxon>Pezizomycotina</taxon>
        <taxon>Dothideomycetes</taxon>
        <taxon>Dothideomycetidae</taxon>
        <taxon>Mycosphaerellales</taxon>
        <taxon>Mycosphaerellaceae</taxon>
        <taxon>Pseudocercospora</taxon>
    </lineage>
</organism>
<dbReference type="SUPFAM" id="SSF51905">
    <property type="entry name" value="FAD/NAD(P)-binding domain"/>
    <property type="match status" value="1"/>
</dbReference>
<dbReference type="InterPro" id="IPR036188">
    <property type="entry name" value="FAD/NAD-bd_sf"/>
</dbReference>
<evidence type="ECO:0000313" key="4">
    <source>
        <dbReference type="Proteomes" id="UP000073492"/>
    </source>
</evidence>
<dbReference type="EMBL" id="LFZO01000073">
    <property type="protein sequence ID" value="KXT14852.1"/>
    <property type="molecule type" value="Genomic_DNA"/>
</dbReference>
<dbReference type="EMBL" id="LFZO01000073">
    <property type="protein sequence ID" value="KXT14853.1"/>
    <property type="molecule type" value="Genomic_DNA"/>
</dbReference>
<dbReference type="InterPro" id="IPR023753">
    <property type="entry name" value="FAD/NAD-binding_dom"/>
</dbReference>
<feature type="chain" id="PRO_5007807004" description="FAD/NAD(P)-binding domain-containing protein" evidence="1">
    <location>
        <begin position="30"/>
        <end position="1120"/>
    </location>
</feature>
<protein>
    <recommendedName>
        <fullName evidence="2">FAD/NAD(P)-binding domain-containing protein</fullName>
    </recommendedName>
</protein>
<dbReference type="GO" id="GO:0003955">
    <property type="term" value="F:NAD(P)H dehydrogenase (quinone) activity"/>
    <property type="evidence" value="ECO:0007669"/>
    <property type="project" value="TreeGrafter"/>
</dbReference>
<reference evidence="3 4" key="1">
    <citation type="submission" date="2015-07" db="EMBL/GenBank/DDBJ databases">
        <title>Comparative genomics of the Sigatoka disease complex on banana suggests a link between parallel evolutionary changes in Pseudocercospora fijiensis and Pseudocercospora eumusae and increased virulence on the banana host.</title>
        <authorList>
            <person name="Chang T.-C."/>
            <person name="Salvucci A."/>
            <person name="Crous P.W."/>
            <person name="Stergiopoulos I."/>
        </authorList>
    </citation>
    <scope>NUCLEOTIDE SEQUENCE [LARGE SCALE GENOMIC DNA]</scope>
    <source>
        <strain evidence="3 4">CBS 116634</strain>
    </source>
</reference>
<name>A0A139IJV5_9PEZI</name>
<dbReference type="OrthoDB" id="361797at2759"/>
<sequence>MSLTPPKSLIWLRVVTSMVLLRASDNASATLEGVKERKDLTIDGLMDMHMAKFEANKNELFWGLGKFALNAHVLAATGRISNTGGTGLARAGLQVEKGYIVVDEFNRASKDGAVFAAGDCAGSPYFTHVGFDDFRVVRDVLARHTIACHRRSGRQALVALDSDLVLEFLQSGHTPANYYLCTCAAAGDEGAGGLFASAVKLVEARAHASIINANASRRVASYHHHHPESAKTRIMVSGSDTEEERCQDRFPDTAKIKGILRHATSTWRISGHFASVGVVKNATDPRLSRSAPGNESQRAISTMKLPLCEEDANRLFPKRRDTIVGQGPNPWCTNAENVEIGNENFTHSVNGLLPDLKTALGIPEHVQLAARLKHLALFERGHVSIDDLQMTNEESKARLLIVMPSDRIGGVFSLSIGEEQKVLKAEPSAMSYACWYPDARLSISILQSGHILGLLYDVIEPEADYAEGNEQAALNAGLELWTSTSTAPFTLLHVLDHEYTTQSLVFGQLKGSDLSAAQAFVRPSQALEFAIFLASMERKVKRGDHETGYEVYEKELKLRSVHDLEGDLLATDVVVSPEQIIQRGVYKDREPDESDEQWEDGTYYDDYYKDHVLVLVKRDQVAKFLTKSTMAASALIQVYIRKLESTTRDEAIRKELLELCNRVVNLMSEAARAKHFCRYTTFPFTDEAVGAVVKALIALGETSQLSKAVGCTKQELPPDAIETLLDAAVQIPLETLQPILEQALTTRDSLAKLLIILRRLFGEDLSQKADDWKIWAECLLFAMVDKLRDAQPQSSSLIDDSFNKESADFSLINDPPEDGAALAEVLIHTRSARFLRERVLPILRRFAANGRFFVGFFGRLRASGSLTVEQNAILQENIGKFYNDCDFNIAGPKTSEPYWRRELEEPPPPVGPLLQSSIGHALFLAVEFALCSNTLSEAALKTLLERILDQAKRTTGRNYGNTYLPFVEGLARLVLDSDPYQSEEVKHALHMCLVGVLENYIMLYVQKQPAQGTKDVWQHKRRWKRPHLVTVEYGGEEHRAWYKRCGKAVGHLGKLDANDLLRRTLKGDFERIMNLWDVVQDWKRAPPHLTSQALHERRDAQSRPSTRVGEKRKVEIIELD</sequence>
<evidence type="ECO:0000313" key="3">
    <source>
        <dbReference type="EMBL" id="KXT14852.1"/>
    </source>
</evidence>
<proteinExistence type="predicted"/>
<evidence type="ECO:0000259" key="2">
    <source>
        <dbReference type="Pfam" id="PF07992"/>
    </source>
</evidence>
<dbReference type="Gene3D" id="3.50.50.60">
    <property type="entry name" value="FAD/NAD(P)-binding domain"/>
    <property type="match status" value="2"/>
</dbReference>